<reference evidence="4" key="1">
    <citation type="submission" date="2019-11" db="EMBL/GenBank/DDBJ databases">
        <title>Isolation and characterization of a novel species in the genus Sulfuriferula.</title>
        <authorList>
            <person name="Mochizuki J."/>
            <person name="Kojima H."/>
            <person name="Fukui M."/>
        </authorList>
    </citation>
    <scope>NUCLEOTIDE SEQUENCE [LARGE SCALE GENOMIC DNA]</scope>
    <source>
        <strain evidence="4">SGTM</strain>
    </source>
</reference>
<dbReference type="CDD" id="cd00093">
    <property type="entry name" value="HTH_XRE"/>
    <property type="match status" value="1"/>
</dbReference>
<dbReference type="SMART" id="SM00530">
    <property type="entry name" value="HTH_XRE"/>
    <property type="match status" value="1"/>
</dbReference>
<dbReference type="GO" id="GO:0003677">
    <property type="term" value="F:DNA binding"/>
    <property type="evidence" value="ECO:0007669"/>
    <property type="project" value="InterPro"/>
</dbReference>
<name>A0A809SG89_9PROT</name>
<evidence type="ECO:0000259" key="2">
    <source>
        <dbReference type="PROSITE" id="PS50943"/>
    </source>
</evidence>
<dbReference type="Proteomes" id="UP000463939">
    <property type="component" value="Chromosome"/>
</dbReference>
<dbReference type="RefSeq" id="WP_162083731.1">
    <property type="nucleotide sequence ID" value="NZ_AP021881.1"/>
</dbReference>
<dbReference type="KEGG" id="sniv:SFSGTM_04280"/>
<dbReference type="InterPro" id="IPR010982">
    <property type="entry name" value="Lambda_DNA-bd_dom_sf"/>
</dbReference>
<accession>A0A809SG89</accession>
<feature type="compositionally biased region" description="Polar residues" evidence="1">
    <location>
        <begin position="110"/>
        <end position="119"/>
    </location>
</feature>
<dbReference type="PROSITE" id="PS50943">
    <property type="entry name" value="HTH_CROC1"/>
    <property type="match status" value="1"/>
</dbReference>
<evidence type="ECO:0000313" key="4">
    <source>
        <dbReference type="Proteomes" id="UP000463939"/>
    </source>
</evidence>
<feature type="compositionally biased region" description="Basic and acidic residues" evidence="1">
    <location>
        <begin position="136"/>
        <end position="145"/>
    </location>
</feature>
<organism evidence="3 4">
    <name type="scientific">Sulfuriferula nivalis</name>
    <dbReference type="NCBI Taxonomy" id="2675298"/>
    <lineage>
        <taxon>Bacteria</taxon>
        <taxon>Pseudomonadati</taxon>
        <taxon>Pseudomonadota</taxon>
        <taxon>Betaproteobacteria</taxon>
        <taxon>Nitrosomonadales</taxon>
        <taxon>Sulfuricellaceae</taxon>
        <taxon>Sulfuriferula</taxon>
    </lineage>
</organism>
<dbReference type="SUPFAM" id="SSF47413">
    <property type="entry name" value="lambda repressor-like DNA-binding domains"/>
    <property type="match status" value="1"/>
</dbReference>
<dbReference type="AlphaFoldDB" id="A0A809SG89"/>
<feature type="domain" description="HTH cro/C1-type" evidence="2">
    <location>
        <begin position="23"/>
        <end position="79"/>
    </location>
</feature>
<dbReference type="InterPro" id="IPR001387">
    <property type="entry name" value="Cro/C1-type_HTH"/>
</dbReference>
<gene>
    <name evidence="3" type="ORF">SFSGTM_04280</name>
</gene>
<dbReference type="EMBL" id="AP021881">
    <property type="protein sequence ID" value="BBO99719.1"/>
    <property type="molecule type" value="Genomic_DNA"/>
</dbReference>
<evidence type="ECO:0000256" key="1">
    <source>
        <dbReference type="SAM" id="MobiDB-lite"/>
    </source>
</evidence>
<sequence>MARTFHPPFPSITKQLTALGERLRDARLRRELTTVLFAERLGVSRDTLNRLEKGDPNIAIGTYMKALRILGLDQDIDQVAKDDVIGRKLQDRALPQRRNAKKSTDEQIRLKNTSAPYSKSSKERNQEAISQLLQGLRKENTDGEK</sequence>
<dbReference type="Gene3D" id="1.10.260.40">
    <property type="entry name" value="lambda repressor-like DNA-binding domains"/>
    <property type="match status" value="1"/>
</dbReference>
<evidence type="ECO:0000313" key="3">
    <source>
        <dbReference type="EMBL" id="BBO99719.1"/>
    </source>
</evidence>
<proteinExistence type="predicted"/>
<protein>
    <recommendedName>
        <fullName evidence="2">HTH cro/C1-type domain-containing protein</fullName>
    </recommendedName>
</protein>
<feature type="region of interest" description="Disordered" evidence="1">
    <location>
        <begin position="91"/>
        <end position="145"/>
    </location>
</feature>
<keyword evidence="4" id="KW-1185">Reference proteome</keyword>
<dbReference type="Pfam" id="PF13560">
    <property type="entry name" value="HTH_31"/>
    <property type="match status" value="1"/>
</dbReference>